<evidence type="ECO:0000313" key="3">
    <source>
        <dbReference type="Proteomes" id="UP001520878"/>
    </source>
</evidence>
<gene>
    <name evidence="2" type="ORF">LJ739_06860</name>
</gene>
<accession>A0ABS8G5V7</accession>
<name>A0ABS8G5V7_9ALTE</name>
<organism evidence="2 3">
    <name type="scientific">Fluctibacter halophilus</name>
    <dbReference type="NCBI Taxonomy" id="226011"/>
    <lineage>
        <taxon>Bacteria</taxon>
        <taxon>Pseudomonadati</taxon>
        <taxon>Pseudomonadota</taxon>
        <taxon>Gammaproteobacteria</taxon>
        <taxon>Alteromonadales</taxon>
        <taxon>Alteromonadaceae</taxon>
        <taxon>Fluctibacter</taxon>
    </lineage>
</organism>
<comment type="caution">
    <text evidence="2">The sequence shown here is derived from an EMBL/GenBank/DDBJ whole genome shotgun (WGS) entry which is preliminary data.</text>
</comment>
<keyword evidence="3" id="KW-1185">Reference proteome</keyword>
<feature type="transmembrane region" description="Helical" evidence="1">
    <location>
        <begin position="20"/>
        <end position="42"/>
    </location>
</feature>
<sequence length="53" mass="6156">MNTTAERRKGYRRMLVRDWVKRHITELAWLCLTVTVTAMVLIRESGGLHSLVS</sequence>
<reference evidence="2 3" key="1">
    <citation type="submission" date="2021-10" db="EMBL/GenBank/DDBJ databases">
        <title>Draft genome of Aestuariibacter halophilus JC2043.</title>
        <authorList>
            <person name="Emsley S.A."/>
            <person name="Pfannmuller K.M."/>
            <person name="Ushijima B."/>
            <person name="Saw J.H."/>
            <person name="Videau P."/>
        </authorList>
    </citation>
    <scope>NUCLEOTIDE SEQUENCE [LARGE SCALE GENOMIC DNA]</scope>
    <source>
        <strain evidence="2 3">JC2043</strain>
    </source>
</reference>
<dbReference type="Proteomes" id="UP001520878">
    <property type="component" value="Unassembled WGS sequence"/>
</dbReference>
<keyword evidence="1" id="KW-0472">Membrane</keyword>
<keyword evidence="1" id="KW-0812">Transmembrane</keyword>
<dbReference type="RefSeq" id="WP_229158429.1">
    <property type="nucleotide sequence ID" value="NZ_JAJEWP010000001.1"/>
</dbReference>
<keyword evidence="1" id="KW-1133">Transmembrane helix</keyword>
<evidence type="ECO:0000256" key="1">
    <source>
        <dbReference type="SAM" id="Phobius"/>
    </source>
</evidence>
<dbReference type="EMBL" id="JAJEWP010000001">
    <property type="protein sequence ID" value="MCC2615957.1"/>
    <property type="molecule type" value="Genomic_DNA"/>
</dbReference>
<protein>
    <submittedName>
        <fullName evidence="2">Uncharacterized protein</fullName>
    </submittedName>
</protein>
<proteinExistence type="predicted"/>
<evidence type="ECO:0000313" key="2">
    <source>
        <dbReference type="EMBL" id="MCC2615957.1"/>
    </source>
</evidence>